<organism evidence="3 4">
    <name type="scientific">Cohnella suwonensis</name>
    <dbReference type="NCBI Taxonomy" id="696072"/>
    <lineage>
        <taxon>Bacteria</taxon>
        <taxon>Bacillati</taxon>
        <taxon>Bacillota</taxon>
        <taxon>Bacilli</taxon>
        <taxon>Bacillales</taxon>
        <taxon>Paenibacillaceae</taxon>
        <taxon>Cohnella</taxon>
    </lineage>
</organism>
<dbReference type="Pfam" id="PF01478">
    <property type="entry name" value="Peptidase_A24"/>
    <property type="match status" value="1"/>
</dbReference>
<gene>
    <name evidence="3" type="ORF">ACFPPD_11435</name>
</gene>
<reference evidence="4" key="1">
    <citation type="journal article" date="2019" name="Int. J. Syst. Evol. Microbiol.">
        <title>The Global Catalogue of Microorganisms (GCM) 10K type strain sequencing project: providing services to taxonomists for standard genome sequencing and annotation.</title>
        <authorList>
            <consortium name="The Broad Institute Genomics Platform"/>
            <consortium name="The Broad Institute Genome Sequencing Center for Infectious Disease"/>
            <person name="Wu L."/>
            <person name="Ma J."/>
        </authorList>
    </citation>
    <scope>NUCLEOTIDE SEQUENCE [LARGE SCALE GENOMIC DNA]</scope>
    <source>
        <strain evidence="4">CCUG 57113</strain>
    </source>
</reference>
<dbReference type="Gene3D" id="1.20.120.1220">
    <property type="match status" value="1"/>
</dbReference>
<feature type="domain" description="Prepilin type IV endopeptidase peptidase" evidence="2">
    <location>
        <begin position="6"/>
        <end position="108"/>
    </location>
</feature>
<dbReference type="InterPro" id="IPR000045">
    <property type="entry name" value="Prepilin_IV_endopep_pep"/>
</dbReference>
<sequence length="170" mass="17683">MWANAILLMAIIACVVTDLRNRKIYNAVVFPALAAGIGIHAFADGWAGIAFSSLGFALGLGILLIPYMLGGMGAGDVKLLALVGTLKGAAFVAATSVYMALIGGLIALGIVLFKNGFRDRIRFVGYVLLCLRLRVKPAIHGVWTSGAYPYGVAIAGGSAVCLWLRGWGAG</sequence>
<evidence type="ECO:0000256" key="1">
    <source>
        <dbReference type="SAM" id="Phobius"/>
    </source>
</evidence>
<keyword evidence="1" id="KW-0472">Membrane</keyword>
<feature type="transmembrane region" description="Helical" evidence="1">
    <location>
        <begin position="24"/>
        <end position="42"/>
    </location>
</feature>
<evidence type="ECO:0000259" key="2">
    <source>
        <dbReference type="Pfam" id="PF01478"/>
    </source>
</evidence>
<keyword evidence="1" id="KW-1133">Transmembrane helix</keyword>
<accession>A0ABW0LTV7</accession>
<evidence type="ECO:0000313" key="4">
    <source>
        <dbReference type="Proteomes" id="UP001596105"/>
    </source>
</evidence>
<dbReference type="RefSeq" id="WP_209750515.1">
    <property type="nucleotide sequence ID" value="NZ_JBHSMH010000030.1"/>
</dbReference>
<comment type="caution">
    <text evidence="3">The sequence shown here is derived from an EMBL/GenBank/DDBJ whole genome shotgun (WGS) entry which is preliminary data.</text>
</comment>
<protein>
    <submittedName>
        <fullName evidence="3">Prepilin peptidase</fullName>
    </submittedName>
</protein>
<dbReference type="Proteomes" id="UP001596105">
    <property type="component" value="Unassembled WGS sequence"/>
</dbReference>
<dbReference type="EMBL" id="JBHSMH010000030">
    <property type="protein sequence ID" value="MFC5469335.1"/>
    <property type="molecule type" value="Genomic_DNA"/>
</dbReference>
<feature type="transmembrane region" description="Helical" evidence="1">
    <location>
        <begin position="89"/>
        <end position="113"/>
    </location>
</feature>
<keyword evidence="1" id="KW-0812">Transmembrane</keyword>
<name>A0ABW0LTV7_9BACL</name>
<evidence type="ECO:0000313" key="3">
    <source>
        <dbReference type="EMBL" id="MFC5469335.1"/>
    </source>
</evidence>
<keyword evidence="4" id="KW-1185">Reference proteome</keyword>
<feature type="transmembrane region" description="Helical" evidence="1">
    <location>
        <begin position="49"/>
        <end position="69"/>
    </location>
</feature>
<proteinExistence type="predicted"/>